<organism evidence="1 2">
    <name type="scientific">Xenopus laevis</name>
    <name type="common">African clawed frog</name>
    <dbReference type="NCBI Taxonomy" id="8355"/>
    <lineage>
        <taxon>Eukaryota</taxon>
        <taxon>Metazoa</taxon>
        <taxon>Chordata</taxon>
        <taxon>Craniata</taxon>
        <taxon>Vertebrata</taxon>
        <taxon>Euteleostomi</taxon>
        <taxon>Amphibia</taxon>
        <taxon>Batrachia</taxon>
        <taxon>Anura</taxon>
        <taxon>Pipoidea</taxon>
        <taxon>Pipidae</taxon>
        <taxon>Xenopodinae</taxon>
        <taxon>Xenopus</taxon>
        <taxon>Xenopus</taxon>
    </lineage>
</organism>
<dbReference type="EMBL" id="CM004478">
    <property type="protein sequence ID" value="OCT73081.1"/>
    <property type="molecule type" value="Genomic_DNA"/>
</dbReference>
<proteinExistence type="predicted"/>
<dbReference type="Proteomes" id="UP000694892">
    <property type="component" value="Chromosome 7L"/>
</dbReference>
<gene>
    <name evidence="1" type="ORF">XELAEV_18036060mg</name>
</gene>
<reference evidence="2" key="1">
    <citation type="journal article" date="2016" name="Nature">
        <title>Genome evolution in the allotetraploid frog Xenopus laevis.</title>
        <authorList>
            <person name="Session A.M."/>
            <person name="Uno Y."/>
            <person name="Kwon T."/>
            <person name="Chapman J.A."/>
            <person name="Toyoda A."/>
            <person name="Takahashi S."/>
            <person name="Fukui A."/>
            <person name="Hikosaka A."/>
            <person name="Suzuki A."/>
            <person name="Kondo M."/>
            <person name="van Heeringen S.J."/>
            <person name="Quigley I."/>
            <person name="Heinz S."/>
            <person name="Ogino H."/>
            <person name="Ochi H."/>
            <person name="Hellsten U."/>
            <person name="Lyons J.B."/>
            <person name="Simakov O."/>
            <person name="Putnam N."/>
            <person name="Stites J."/>
            <person name="Kuroki Y."/>
            <person name="Tanaka T."/>
            <person name="Michiue T."/>
            <person name="Watanabe M."/>
            <person name="Bogdanovic O."/>
            <person name="Lister R."/>
            <person name="Georgiou G."/>
            <person name="Paranjpe S.S."/>
            <person name="van Kruijsbergen I."/>
            <person name="Shu S."/>
            <person name="Carlson J."/>
            <person name="Kinoshita T."/>
            <person name="Ohta Y."/>
            <person name="Mawaribuchi S."/>
            <person name="Jenkins J."/>
            <person name="Grimwood J."/>
            <person name="Schmutz J."/>
            <person name="Mitros T."/>
            <person name="Mozaffari S.V."/>
            <person name="Suzuki Y."/>
            <person name="Haramoto Y."/>
            <person name="Yamamoto T.S."/>
            <person name="Takagi C."/>
            <person name="Heald R."/>
            <person name="Miller K."/>
            <person name="Haudenschild C."/>
            <person name="Kitzman J."/>
            <person name="Nakayama T."/>
            <person name="Izutsu Y."/>
            <person name="Robert J."/>
            <person name="Fortriede J."/>
            <person name="Burns K."/>
            <person name="Lotay V."/>
            <person name="Karimi K."/>
            <person name="Yasuoka Y."/>
            <person name="Dichmann D.S."/>
            <person name="Flajnik M.F."/>
            <person name="Houston D.W."/>
            <person name="Shendure J."/>
            <person name="DuPasquier L."/>
            <person name="Vize P.D."/>
            <person name="Zorn A.M."/>
            <person name="Ito M."/>
            <person name="Marcotte E.M."/>
            <person name="Wallingford J.B."/>
            <person name="Ito Y."/>
            <person name="Asashima M."/>
            <person name="Ueno N."/>
            <person name="Matsuda Y."/>
            <person name="Veenstra G.J."/>
            <person name="Fujiyama A."/>
            <person name="Harland R.M."/>
            <person name="Taira M."/>
            <person name="Rokhsar D.S."/>
        </authorList>
    </citation>
    <scope>NUCLEOTIDE SEQUENCE [LARGE SCALE GENOMIC DNA]</scope>
    <source>
        <strain evidence="2">J</strain>
    </source>
</reference>
<evidence type="ECO:0000313" key="1">
    <source>
        <dbReference type="EMBL" id="OCT73081.1"/>
    </source>
</evidence>
<protein>
    <submittedName>
        <fullName evidence="1">Uncharacterized protein</fullName>
    </submittedName>
</protein>
<sequence>MLMNSINISQAQLLPNTVHRDADAYVCTCLPSLSFTLHCPVLWQKCIYITLRAYYFFLLTFQSVVLPMVQGEGEQKETNTSYLHMKGVSPVI</sequence>
<dbReference type="AlphaFoldDB" id="A0A974HD47"/>
<evidence type="ECO:0000313" key="2">
    <source>
        <dbReference type="Proteomes" id="UP000694892"/>
    </source>
</evidence>
<name>A0A974HD47_XENLA</name>
<accession>A0A974HD47</accession>